<dbReference type="InterPro" id="IPR036135">
    <property type="entry name" value="MoeA_linker/N_sf"/>
</dbReference>
<evidence type="ECO:0000256" key="6">
    <source>
        <dbReference type="ARBA" id="ARBA00021108"/>
    </source>
</evidence>
<comment type="catalytic activity">
    <reaction evidence="12">
        <text>adenylyl-molybdopterin + molybdate = Mo-molybdopterin + AMP + H(+)</text>
        <dbReference type="Rhea" id="RHEA:35047"/>
        <dbReference type="ChEBI" id="CHEBI:15378"/>
        <dbReference type="ChEBI" id="CHEBI:36264"/>
        <dbReference type="ChEBI" id="CHEBI:62727"/>
        <dbReference type="ChEBI" id="CHEBI:71302"/>
        <dbReference type="ChEBI" id="CHEBI:456215"/>
        <dbReference type="EC" id="2.10.1.1"/>
    </reaction>
</comment>
<dbReference type="RefSeq" id="WP_047132207.1">
    <property type="nucleotide sequence ID" value="NZ_CP015114.1"/>
</dbReference>
<dbReference type="Gene3D" id="3.40.980.10">
    <property type="entry name" value="MoaB/Mog-like domain"/>
    <property type="match status" value="1"/>
</dbReference>
<gene>
    <name evidence="16" type="ORF">EIG99_02475</name>
    <name evidence="15" type="ORF">I6J05_07160</name>
</gene>
<dbReference type="EC" id="2.10.1.1" evidence="5 13"/>
<evidence type="ECO:0000256" key="1">
    <source>
        <dbReference type="ARBA" id="ARBA00001946"/>
    </source>
</evidence>
<dbReference type="GeneID" id="93725945"/>
<dbReference type="InterPro" id="IPR038987">
    <property type="entry name" value="MoeA-like"/>
</dbReference>
<comment type="function">
    <text evidence="2 13">Catalyzes the insertion of molybdate into adenylated molybdopterin with the concomitant release of AMP.</text>
</comment>
<dbReference type="SUPFAM" id="SSF63882">
    <property type="entry name" value="MoeA N-terminal region -like"/>
    <property type="match status" value="1"/>
</dbReference>
<reference evidence="16 17" key="1">
    <citation type="submission" date="2018-11" db="EMBL/GenBank/DDBJ databases">
        <title>Genomic profiling of Staphylococcus species from a Poultry farm system in KwaZulu-Natal, South Africa.</title>
        <authorList>
            <person name="Amoako D.G."/>
            <person name="Somboro A.M."/>
            <person name="Abia A.L.K."/>
            <person name="Bester L.A."/>
            <person name="Essack S.Y."/>
        </authorList>
    </citation>
    <scope>NUCLEOTIDE SEQUENCE [LARGE SCALE GENOMIC DNA]</scope>
    <source>
        <strain evidence="16 17">SA11</strain>
    </source>
</reference>
<dbReference type="Pfam" id="PF00994">
    <property type="entry name" value="MoCF_biosynth"/>
    <property type="match status" value="1"/>
</dbReference>
<keyword evidence="11 13" id="KW-0501">Molybdenum cofactor biosynthesis</keyword>
<dbReference type="Pfam" id="PF03453">
    <property type="entry name" value="MoeA_N"/>
    <property type="match status" value="1"/>
</dbReference>
<dbReference type="InterPro" id="IPR001453">
    <property type="entry name" value="MoaB/Mog_dom"/>
</dbReference>
<dbReference type="FunFam" id="2.40.340.10:FF:000002">
    <property type="entry name" value="Molybdopterin molybdenumtransferase"/>
    <property type="match status" value="1"/>
</dbReference>
<dbReference type="KEGG" id="scv:A4G25_11315"/>
<evidence type="ECO:0000256" key="10">
    <source>
        <dbReference type="ARBA" id="ARBA00022842"/>
    </source>
</evidence>
<evidence type="ECO:0000256" key="9">
    <source>
        <dbReference type="ARBA" id="ARBA00022723"/>
    </source>
</evidence>
<dbReference type="GO" id="GO:0061599">
    <property type="term" value="F:molybdopterin molybdotransferase activity"/>
    <property type="evidence" value="ECO:0007669"/>
    <property type="project" value="UniProtKB-UniRule"/>
</dbReference>
<dbReference type="FunFam" id="2.170.190.11:FF:000001">
    <property type="entry name" value="Molybdopterin molybdenumtransferase"/>
    <property type="match status" value="1"/>
</dbReference>
<dbReference type="InterPro" id="IPR036425">
    <property type="entry name" value="MoaB/Mog-like_dom_sf"/>
</dbReference>
<keyword evidence="18" id="KW-1185">Reference proteome</keyword>
<proteinExistence type="inferred from homology"/>
<dbReference type="Proteomes" id="UP000293854">
    <property type="component" value="Unassembled WGS sequence"/>
</dbReference>
<keyword evidence="9 13" id="KW-0479">Metal-binding</keyword>
<dbReference type="GO" id="GO:0005829">
    <property type="term" value="C:cytosol"/>
    <property type="evidence" value="ECO:0007669"/>
    <property type="project" value="TreeGrafter"/>
</dbReference>
<dbReference type="GO" id="GO:0006777">
    <property type="term" value="P:Mo-molybdopterin cofactor biosynthetic process"/>
    <property type="evidence" value="ECO:0007669"/>
    <property type="project" value="UniProtKB-UniRule"/>
</dbReference>
<dbReference type="InterPro" id="IPR005111">
    <property type="entry name" value="MoeA_C_domain_IV"/>
</dbReference>
<evidence type="ECO:0000256" key="12">
    <source>
        <dbReference type="ARBA" id="ARBA00047317"/>
    </source>
</evidence>
<evidence type="ECO:0000256" key="4">
    <source>
        <dbReference type="ARBA" id="ARBA00010763"/>
    </source>
</evidence>
<evidence type="ECO:0000259" key="14">
    <source>
        <dbReference type="SMART" id="SM00852"/>
    </source>
</evidence>
<dbReference type="AlphaFoldDB" id="A0A143PD71"/>
<reference evidence="15 18" key="2">
    <citation type="submission" date="2021-01" db="EMBL/GenBank/DDBJ databases">
        <title>FDA dAtabase for Regulatory Grade micrObial Sequences (FDA-ARGOS): Supporting development and validation of Infectious Disease Dx tests.</title>
        <authorList>
            <person name="Sproer C."/>
            <person name="Gronow S."/>
            <person name="Severitt S."/>
            <person name="Schroder I."/>
            <person name="Tallon L."/>
            <person name="Sadzewicz L."/>
            <person name="Zhao X."/>
            <person name="Boylan J."/>
            <person name="Ott S."/>
            <person name="Bowen H."/>
            <person name="Vavikolanu K."/>
            <person name="Mehta A."/>
            <person name="Aluvathingal J."/>
            <person name="Nadendla S."/>
            <person name="Lowell S."/>
            <person name="Myers T."/>
            <person name="Yan Y."/>
            <person name="Sichtig H."/>
        </authorList>
    </citation>
    <scope>NUCLEOTIDE SEQUENCE [LARGE SCALE GENOMIC DNA]</scope>
    <source>
        <strain evidence="15 18">FDAARGOS_1148</strain>
    </source>
</reference>
<feature type="domain" description="MoaB/Mog" evidence="14">
    <location>
        <begin position="186"/>
        <end position="324"/>
    </location>
</feature>
<dbReference type="UniPathway" id="UPA00344"/>
<keyword evidence="10 13" id="KW-0460">Magnesium</keyword>
<evidence type="ECO:0000313" key="18">
    <source>
        <dbReference type="Proteomes" id="UP000595942"/>
    </source>
</evidence>
<protein>
    <recommendedName>
        <fullName evidence="6 13">Molybdopterin molybdenumtransferase</fullName>
        <ecNumber evidence="5 13">2.10.1.1</ecNumber>
    </recommendedName>
</protein>
<organism evidence="16 17">
    <name type="scientific">Staphylococcus condimenti</name>
    <dbReference type="NCBI Taxonomy" id="70255"/>
    <lineage>
        <taxon>Bacteria</taxon>
        <taxon>Bacillati</taxon>
        <taxon>Bacillota</taxon>
        <taxon>Bacilli</taxon>
        <taxon>Bacillales</taxon>
        <taxon>Staphylococcaceae</taxon>
        <taxon>Staphylococcus</taxon>
    </lineage>
</organism>
<dbReference type="PANTHER" id="PTHR10192:SF5">
    <property type="entry name" value="GEPHYRIN"/>
    <property type="match status" value="1"/>
</dbReference>
<dbReference type="GO" id="GO:0046872">
    <property type="term" value="F:metal ion binding"/>
    <property type="evidence" value="ECO:0007669"/>
    <property type="project" value="UniProtKB-UniRule"/>
</dbReference>
<name>A0A143PD71_9STAP</name>
<dbReference type="EMBL" id="CP068073">
    <property type="protein sequence ID" value="QQS81705.1"/>
    <property type="molecule type" value="Genomic_DNA"/>
</dbReference>
<dbReference type="SUPFAM" id="SSF63867">
    <property type="entry name" value="MoeA C-terminal domain-like"/>
    <property type="match status" value="1"/>
</dbReference>
<dbReference type="Pfam" id="PF03454">
    <property type="entry name" value="MoeA_C"/>
    <property type="match status" value="1"/>
</dbReference>
<comment type="cofactor">
    <cofactor evidence="1 13">
        <name>Mg(2+)</name>
        <dbReference type="ChEBI" id="CHEBI:18420"/>
    </cofactor>
</comment>
<keyword evidence="8 13" id="KW-0808">Transferase</keyword>
<evidence type="ECO:0000313" key="17">
    <source>
        <dbReference type="Proteomes" id="UP000293854"/>
    </source>
</evidence>
<dbReference type="Gene3D" id="2.170.190.11">
    <property type="entry name" value="Molybdopterin biosynthesis moea protein, domain 3"/>
    <property type="match status" value="1"/>
</dbReference>
<evidence type="ECO:0000256" key="8">
    <source>
        <dbReference type="ARBA" id="ARBA00022679"/>
    </source>
</evidence>
<sequence length="419" mass="45196">MPVEKRNPISVREAIKRVVEQDIETEVQNVPLNKSLGYVLAEDIVATYEIPRFNKSPYDGFALRSEDTVGASGDNRIEFEVIDHIGAGSVSDKTVGPNQAVRIMTGAEVPAGADAVVMLEQTKEGDHTFTIRKAFSHNENVSLKGEETEVGDVVLKKGQRINAGGIAVLATFGYTEVPVRKLPSAAIIATGSELLDVGDELEPGKIRNSNGPMIEGLLNQFGLDGEVYKIQEDDLESSIAVVKQAMETHDMVITTGGVSVGDFDYLPEIYKALDAEVLFNKVQMRPGSVTTVAVAQGKYLFGLSGNPSACYTGFQLFVKTGVLNMMGANEKFPQVVKATLMEDFKKANPFTRFIRSKATLNGMEATVVPSGFNKSGAVVAIAHSNSMVMLPSGTRGFHAGNIVDVILTETDVFEEELLL</sequence>
<dbReference type="SMART" id="SM00852">
    <property type="entry name" value="MoCF_biosynth"/>
    <property type="match status" value="1"/>
</dbReference>
<dbReference type="PANTHER" id="PTHR10192">
    <property type="entry name" value="MOLYBDOPTERIN BIOSYNTHESIS PROTEIN"/>
    <property type="match status" value="1"/>
</dbReference>
<dbReference type="CDD" id="cd00887">
    <property type="entry name" value="MoeA"/>
    <property type="match status" value="1"/>
</dbReference>
<dbReference type="OrthoDB" id="9804758at2"/>
<evidence type="ECO:0000256" key="5">
    <source>
        <dbReference type="ARBA" id="ARBA00013269"/>
    </source>
</evidence>
<dbReference type="Proteomes" id="UP000595942">
    <property type="component" value="Chromosome"/>
</dbReference>
<evidence type="ECO:0000313" key="15">
    <source>
        <dbReference type="EMBL" id="QQS81705.1"/>
    </source>
</evidence>
<comment type="similarity">
    <text evidence="4 13">Belongs to the MoeA family.</text>
</comment>
<dbReference type="SUPFAM" id="SSF53218">
    <property type="entry name" value="Molybdenum cofactor biosynthesis proteins"/>
    <property type="match status" value="1"/>
</dbReference>
<evidence type="ECO:0000313" key="16">
    <source>
        <dbReference type="EMBL" id="RZI03780.1"/>
    </source>
</evidence>
<dbReference type="InterPro" id="IPR036688">
    <property type="entry name" value="MoeA_C_domain_IV_sf"/>
</dbReference>
<evidence type="ECO:0000256" key="3">
    <source>
        <dbReference type="ARBA" id="ARBA00005046"/>
    </source>
</evidence>
<dbReference type="NCBIfam" id="NF045515">
    <property type="entry name" value="Glp_gephyrin"/>
    <property type="match status" value="1"/>
</dbReference>
<comment type="pathway">
    <text evidence="3 13">Cofactor biosynthesis; molybdopterin biosynthesis.</text>
</comment>
<keyword evidence="7 13" id="KW-0500">Molybdenum</keyword>
<evidence type="ECO:0000256" key="2">
    <source>
        <dbReference type="ARBA" id="ARBA00002901"/>
    </source>
</evidence>
<dbReference type="FunFam" id="3.40.980.10:FF:000004">
    <property type="entry name" value="Molybdopterin molybdenumtransferase"/>
    <property type="match status" value="1"/>
</dbReference>
<dbReference type="Gene3D" id="2.40.340.10">
    <property type="entry name" value="MoeA, C-terminal, domain IV"/>
    <property type="match status" value="1"/>
</dbReference>
<evidence type="ECO:0000256" key="13">
    <source>
        <dbReference type="RuleBase" id="RU365090"/>
    </source>
</evidence>
<evidence type="ECO:0000256" key="11">
    <source>
        <dbReference type="ARBA" id="ARBA00023150"/>
    </source>
</evidence>
<dbReference type="EMBL" id="RQTE01000047">
    <property type="protein sequence ID" value="RZI03780.1"/>
    <property type="molecule type" value="Genomic_DNA"/>
</dbReference>
<dbReference type="InterPro" id="IPR005110">
    <property type="entry name" value="MoeA_linker/N"/>
</dbReference>
<accession>A0A143PD71</accession>
<dbReference type="Gene3D" id="3.90.105.10">
    <property type="entry name" value="Molybdopterin biosynthesis moea protein, domain 2"/>
    <property type="match status" value="1"/>
</dbReference>
<dbReference type="NCBIfam" id="TIGR00177">
    <property type="entry name" value="molyb_syn"/>
    <property type="match status" value="1"/>
</dbReference>
<evidence type="ECO:0000256" key="7">
    <source>
        <dbReference type="ARBA" id="ARBA00022505"/>
    </source>
</evidence>